<keyword evidence="2" id="KW-1185">Reference proteome</keyword>
<comment type="caution">
    <text evidence="1">The sequence shown here is derived from an EMBL/GenBank/DDBJ whole genome shotgun (WGS) entry which is preliminary data.</text>
</comment>
<dbReference type="AlphaFoldDB" id="M3VCH6"/>
<organism evidence="1 2">
    <name type="scientific">Gordonia malaquae NBRC 108250</name>
    <dbReference type="NCBI Taxonomy" id="1223542"/>
    <lineage>
        <taxon>Bacteria</taxon>
        <taxon>Bacillati</taxon>
        <taxon>Actinomycetota</taxon>
        <taxon>Actinomycetes</taxon>
        <taxon>Mycobacteriales</taxon>
        <taxon>Gordoniaceae</taxon>
        <taxon>Gordonia</taxon>
    </lineage>
</organism>
<dbReference type="RefSeq" id="WP_008382225.1">
    <property type="nucleotide sequence ID" value="NZ_BAOP01000060.1"/>
</dbReference>
<dbReference type="eggNOG" id="ENOG50332AK">
    <property type="taxonomic scope" value="Bacteria"/>
</dbReference>
<accession>M3VCH6</accession>
<name>M3VCH6_GORML</name>
<sequence length="116" mass="12294">MNTFQRVAKAVNAVMLPIMKAPIIGPKLSSSMTEITYTGRRSGRTISLPIAFQCKGDDTVVIGVAAPSQKTWWRNFQPGPEPISIVLDGVTRTGTGVARIGDKGTAVIVTLDALPA</sequence>
<dbReference type="EMBL" id="BAOP01000060">
    <property type="protein sequence ID" value="GAC82028.1"/>
    <property type="molecule type" value="Genomic_DNA"/>
</dbReference>
<evidence type="ECO:0000313" key="1">
    <source>
        <dbReference type="EMBL" id="GAC82028.1"/>
    </source>
</evidence>
<dbReference type="OrthoDB" id="3292498at2"/>
<dbReference type="InterPro" id="IPR012349">
    <property type="entry name" value="Split_barrel_FMN-bd"/>
</dbReference>
<dbReference type="Gene3D" id="2.30.110.10">
    <property type="entry name" value="Electron Transport, Fmn-binding Protein, Chain A"/>
    <property type="match status" value="1"/>
</dbReference>
<proteinExistence type="predicted"/>
<dbReference type="Proteomes" id="UP000035009">
    <property type="component" value="Unassembled WGS sequence"/>
</dbReference>
<protein>
    <recommendedName>
        <fullName evidence="3">DUF385 domain-containing protein</fullName>
    </recommendedName>
</protein>
<evidence type="ECO:0008006" key="3">
    <source>
        <dbReference type="Google" id="ProtNLM"/>
    </source>
</evidence>
<dbReference type="STRING" id="410332.SAMN04488550_1954"/>
<gene>
    <name evidence="1" type="ORF">GM1_060_00040</name>
</gene>
<evidence type="ECO:0000313" key="2">
    <source>
        <dbReference type="Proteomes" id="UP000035009"/>
    </source>
</evidence>
<reference evidence="1 2" key="1">
    <citation type="submission" date="2013-02" db="EMBL/GenBank/DDBJ databases">
        <title>Whole genome shotgun sequence of Gordonia malaquae NBRC 108250.</title>
        <authorList>
            <person name="Yoshida I."/>
            <person name="Hosoyama A."/>
            <person name="Tsuchikane K."/>
            <person name="Ando Y."/>
            <person name="Baba S."/>
            <person name="Ohji S."/>
            <person name="Hamada M."/>
            <person name="Tamura T."/>
            <person name="Yamazoe A."/>
            <person name="Yamazaki S."/>
            <person name="Fujita N."/>
        </authorList>
    </citation>
    <scope>NUCLEOTIDE SEQUENCE [LARGE SCALE GENOMIC DNA]</scope>
    <source>
        <strain evidence="1 2">NBRC 108250</strain>
    </source>
</reference>